<sequence>MGLLDQPNVEFQGDPFVAMVKYNAMSEDEISVFPGNMVLVRSVFRDGWGLGQNLDTGAYGVLPLDTLRLADVIPSFKQPAHRLESRAYPVTSSVLSYRRDVRGASGSLRSHPSAGGDSRDALFSGGALYSGGTGAGAGSGWDGNGNGSGSGKVGSVNRESWSQETVIVEQKGETRGV</sequence>
<feature type="region of interest" description="Disordered" evidence="1">
    <location>
        <begin position="140"/>
        <end position="177"/>
    </location>
</feature>
<evidence type="ECO:0000313" key="3">
    <source>
        <dbReference type="Proteomes" id="UP000070544"/>
    </source>
</evidence>
<evidence type="ECO:0000313" key="2">
    <source>
        <dbReference type="EMBL" id="KXS21110.1"/>
    </source>
</evidence>
<reference evidence="2 3" key="1">
    <citation type="journal article" date="2015" name="Genome Biol. Evol.">
        <title>Phylogenomic analyses indicate that early fungi evolved digesting cell walls of algal ancestors of land plants.</title>
        <authorList>
            <person name="Chang Y."/>
            <person name="Wang S."/>
            <person name="Sekimoto S."/>
            <person name="Aerts A.L."/>
            <person name="Choi C."/>
            <person name="Clum A."/>
            <person name="LaButti K.M."/>
            <person name="Lindquist E.A."/>
            <person name="Yee Ngan C."/>
            <person name="Ohm R.A."/>
            <person name="Salamov A.A."/>
            <person name="Grigoriev I.V."/>
            <person name="Spatafora J.W."/>
            <person name="Berbee M.L."/>
        </authorList>
    </citation>
    <scope>NUCLEOTIDE SEQUENCE [LARGE SCALE GENOMIC DNA]</scope>
    <source>
        <strain evidence="2 3">JEL478</strain>
    </source>
</reference>
<feature type="compositionally biased region" description="Gly residues" evidence="1">
    <location>
        <begin position="140"/>
        <end position="152"/>
    </location>
</feature>
<dbReference type="SUPFAM" id="SSF50044">
    <property type="entry name" value="SH3-domain"/>
    <property type="match status" value="1"/>
</dbReference>
<accession>A0A139AWK6</accession>
<dbReference type="EMBL" id="KQ965733">
    <property type="protein sequence ID" value="KXS21110.1"/>
    <property type="molecule type" value="Genomic_DNA"/>
</dbReference>
<dbReference type="AlphaFoldDB" id="A0A139AWK6"/>
<evidence type="ECO:0000256" key="1">
    <source>
        <dbReference type="SAM" id="MobiDB-lite"/>
    </source>
</evidence>
<keyword evidence="3" id="KW-1185">Reference proteome</keyword>
<gene>
    <name evidence="2" type="ORF">M427DRAFT_311452</name>
</gene>
<dbReference type="OrthoDB" id="5595608at2759"/>
<proteinExistence type="predicted"/>
<evidence type="ECO:0008006" key="4">
    <source>
        <dbReference type="Google" id="ProtNLM"/>
    </source>
</evidence>
<dbReference type="Proteomes" id="UP000070544">
    <property type="component" value="Unassembled WGS sequence"/>
</dbReference>
<dbReference type="InterPro" id="IPR036028">
    <property type="entry name" value="SH3-like_dom_sf"/>
</dbReference>
<name>A0A139AWK6_GONPJ</name>
<protein>
    <recommendedName>
        <fullName evidence="4">SH3 domain-containing protein</fullName>
    </recommendedName>
</protein>
<dbReference type="Gene3D" id="2.30.30.40">
    <property type="entry name" value="SH3 Domains"/>
    <property type="match status" value="1"/>
</dbReference>
<organism evidence="2 3">
    <name type="scientific">Gonapodya prolifera (strain JEL478)</name>
    <name type="common">Monoblepharis prolifera</name>
    <dbReference type="NCBI Taxonomy" id="1344416"/>
    <lineage>
        <taxon>Eukaryota</taxon>
        <taxon>Fungi</taxon>
        <taxon>Fungi incertae sedis</taxon>
        <taxon>Chytridiomycota</taxon>
        <taxon>Chytridiomycota incertae sedis</taxon>
        <taxon>Monoblepharidomycetes</taxon>
        <taxon>Monoblepharidales</taxon>
        <taxon>Gonapodyaceae</taxon>
        <taxon>Gonapodya</taxon>
    </lineage>
</organism>